<keyword evidence="3" id="KW-1185">Reference proteome</keyword>
<accession>A0A8I6R8Y2</accession>
<evidence type="ECO:0000256" key="1">
    <source>
        <dbReference type="SAM" id="MobiDB-lite"/>
    </source>
</evidence>
<evidence type="ECO:0000313" key="3">
    <source>
        <dbReference type="Proteomes" id="UP000494040"/>
    </source>
</evidence>
<evidence type="ECO:0000313" key="2">
    <source>
        <dbReference type="EnsemblMetazoa" id="XP_014240721.1"/>
    </source>
</evidence>
<organism evidence="2 3">
    <name type="scientific">Cimex lectularius</name>
    <name type="common">Bed bug</name>
    <name type="synonym">Acanthia lectularia</name>
    <dbReference type="NCBI Taxonomy" id="79782"/>
    <lineage>
        <taxon>Eukaryota</taxon>
        <taxon>Metazoa</taxon>
        <taxon>Ecdysozoa</taxon>
        <taxon>Arthropoda</taxon>
        <taxon>Hexapoda</taxon>
        <taxon>Insecta</taxon>
        <taxon>Pterygota</taxon>
        <taxon>Neoptera</taxon>
        <taxon>Paraneoptera</taxon>
        <taxon>Hemiptera</taxon>
        <taxon>Heteroptera</taxon>
        <taxon>Panheteroptera</taxon>
        <taxon>Cimicomorpha</taxon>
        <taxon>Cimicidae</taxon>
        <taxon>Cimex</taxon>
    </lineage>
</organism>
<dbReference type="RefSeq" id="XP_014240721.1">
    <property type="nucleotide sequence ID" value="XM_014385235.2"/>
</dbReference>
<protein>
    <submittedName>
        <fullName evidence="2">Uncharacterized protein</fullName>
    </submittedName>
</protein>
<feature type="compositionally biased region" description="Low complexity" evidence="1">
    <location>
        <begin position="67"/>
        <end position="77"/>
    </location>
</feature>
<feature type="compositionally biased region" description="Basic and acidic residues" evidence="1">
    <location>
        <begin position="78"/>
        <end position="90"/>
    </location>
</feature>
<sequence length="296" mass="33649">MKTSKSIDENSSETQFISDQENYEETRNFERKSEKPTNQNIRFTRETMAMTNLLSQESKSGRREGTNNGNGKLNNNKNHNENDPKGKNTYDFENSLDLIISSSQIHKRKKGKNTDDYEVNHEILKKCLSNIASKGSMSEKIVNLESPVVSNSPSDITKQTPTFGNSMQQFQSSRENADSSGNILQSVISMFQTSTTMRLVNEQNLQQKTFNTGKIESDVVLNKTASAPPGAHIDHKKNVAHKKKKKHYRQAKLKCDCLLFIGFALVFKRLRKLLLGECRNKSKMDFLNPIYSTKLL</sequence>
<feature type="region of interest" description="Disordered" evidence="1">
    <location>
        <begin position="1"/>
        <end position="40"/>
    </location>
</feature>
<dbReference type="KEGG" id="clec:106661688"/>
<dbReference type="GeneID" id="106661688"/>
<feature type="compositionally biased region" description="Basic and acidic residues" evidence="1">
    <location>
        <begin position="24"/>
        <end position="35"/>
    </location>
</feature>
<proteinExistence type="predicted"/>
<dbReference type="Proteomes" id="UP000494040">
    <property type="component" value="Unassembled WGS sequence"/>
</dbReference>
<name>A0A8I6R8Y2_CIMLE</name>
<reference evidence="2" key="1">
    <citation type="submission" date="2022-01" db="UniProtKB">
        <authorList>
            <consortium name="EnsemblMetazoa"/>
        </authorList>
    </citation>
    <scope>IDENTIFICATION</scope>
</reference>
<dbReference type="EnsemblMetazoa" id="XM_014385235.2">
    <property type="protein sequence ID" value="XP_014240721.1"/>
    <property type="gene ID" value="LOC106661688"/>
</dbReference>
<dbReference type="AlphaFoldDB" id="A0A8I6R8Y2"/>
<feature type="region of interest" description="Disordered" evidence="1">
    <location>
        <begin position="56"/>
        <end position="90"/>
    </location>
</feature>